<reference evidence="1 2" key="1">
    <citation type="submission" date="2018-08" db="EMBL/GenBank/DDBJ databases">
        <title>A genome reference for cultivated species of the human gut microbiota.</title>
        <authorList>
            <person name="Zou Y."/>
            <person name="Xue W."/>
            <person name="Luo G."/>
        </authorList>
    </citation>
    <scope>NUCLEOTIDE SEQUENCE [LARGE SCALE GENOMIC DNA]</scope>
    <source>
        <strain evidence="1 2">TM09-12</strain>
    </source>
</reference>
<dbReference type="AlphaFoldDB" id="A0A374NZE8"/>
<comment type="caution">
    <text evidence="1">The sequence shown here is derived from an EMBL/GenBank/DDBJ whole genome shotgun (WGS) entry which is preliminary data.</text>
</comment>
<dbReference type="Gene3D" id="1.20.120.330">
    <property type="entry name" value="Nucleotidyltransferases domain 2"/>
    <property type="match status" value="1"/>
</dbReference>
<accession>A0A374NZE8</accession>
<dbReference type="EMBL" id="QSON01000019">
    <property type="protein sequence ID" value="RGI97580.1"/>
    <property type="molecule type" value="Genomic_DNA"/>
</dbReference>
<evidence type="ECO:0000313" key="1">
    <source>
        <dbReference type="EMBL" id="RGI97580.1"/>
    </source>
</evidence>
<dbReference type="SUPFAM" id="SSF81301">
    <property type="entry name" value="Nucleotidyltransferase"/>
    <property type="match status" value="1"/>
</dbReference>
<dbReference type="InterPro" id="IPR007530">
    <property type="entry name" value="Aminoglycoside_adenylylTfrase"/>
</dbReference>
<dbReference type="InterPro" id="IPR043519">
    <property type="entry name" value="NT_sf"/>
</dbReference>
<dbReference type="Gene3D" id="3.30.460.10">
    <property type="entry name" value="Beta Polymerase, domain 2"/>
    <property type="match status" value="1"/>
</dbReference>
<gene>
    <name evidence="1" type="ORF">DXD79_27640</name>
</gene>
<sequence>MNRFENIINNFVLWGNDKDELYAALIIGSQARNDHPSDEFSDLDVIMIVDNPDLFLQSNQWLEQIGCFYISFIENTIGGAKERRILFDDALDVDFVILSKGNFENAVKNGGIDILKRGYRILVDKIDLEHTLPTFSMENSPYSLLSEHEFINVVNDFWYHTIWTAKKIMRGELWAAKSCMDSYMKWRLLTLIECYAHALNGLKYDTWHDGRFIEEWAEEWIIQKLSNCYAHYEKNDIKKALLSTMELFRLVAVEVAGKLNYKYPTKADEYSTEWVIKSL</sequence>
<evidence type="ECO:0008006" key="3">
    <source>
        <dbReference type="Google" id="ProtNLM"/>
    </source>
</evidence>
<organism evidence="1 2">
    <name type="scientific">Hungatella hathewayi</name>
    <dbReference type="NCBI Taxonomy" id="154046"/>
    <lineage>
        <taxon>Bacteria</taxon>
        <taxon>Bacillati</taxon>
        <taxon>Bacillota</taxon>
        <taxon>Clostridia</taxon>
        <taxon>Lachnospirales</taxon>
        <taxon>Lachnospiraceae</taxon>
        <taxon>Hungatella</taxon>
    </lineage>
</organism>
<evidence type="ECO:0000313" key="2">
    <source>
        <dbReference type="Proteomes" id="UP000263014"/>
    </source>
</evidence>
<proteinExistence type="predicted"/>
<dbReference type="RefSeq" id="WP_117622831.1">
    <property type="nucleotide sequence ID" value="NZ_QSON01000019.1"/>
</dbReference>
<dbReference type="SUPFAM" id="SSF81631">
    <property type="entry name" value="PAP/OAS1 substrate-binding domain"/>
    <property type="match status" value="1"/>
</dbReference>
<name>A0A374NZE8_9FIRM</name>
<protein>
    <recommendedName>
        <fullName evidence="3">Aminoglycoside 6-adenylyltransferase</fullName>
    </recommendedName>
</protein>
<dbReference type="Pfam" id="PF04439">
    <property type="entry name" value="Adenyl_transf"/>
    <property type="match status" value="1"/>
</dbReference>
<dbReference type="Proteomes" id="UP000263014">
    <property type="component" value="Unassembled WGS sequence"/>
</dbReference>